<feature type="transmembrane region" description="Helical" evidence="1">
    <location>
        <begin position="130"/>
        <end position="149"/>
    </location>
</feature>
<dbReference type="AlphaFoldDB" id="A0A1T5DLY7"/>
<name>A0A1T5DLY7_9BACT</name>
<evidence type="ECO:0000256" key="1">
    <source>
        <dbReference type="SAM" id="Phobius"/>
    </source>
</evidence>
<keyword evidence="4" id="KW-1185">Reference proteome</keyword>
<evidence type="ECO:0000313" key="4">
    <source>
        <dbReference type="Proteomes" id="UP000190897"/>
    </source>
</evidence>
<dbReference type="OrthoDB" id="650263at2"/>
<feature type="transmembrane region" description="Helical" evidence="1">
    <location>
        <begin position="242"/>
        <end position="259"/>
    </location>
</feature>
<evidence type="ECO:0000259" key="2">
    <source>
        <dbReference type="Pfam" id="PF09925"/>
    </source>
</evidence>
<dbReference type="Pfam" id="PF09925">
    <property type="entry name" value="DUF2157"/>
    <property type="match status" value="1"/>
</dbReference>
<feature type="domain" description="DUF2157" evidence="2">
    <location>
        <begin position="10"/>
        <end position="155"/>
    </location>
</feature>
<feature type="transmembrane region" description="Helical" evidence="1">
    <location>
        <begin position="217"/>
        <end position="236"/>
    </location>
</feature>
<protein>
    <submittedName>
        <fullName evidence="3">Predicted membrane protein</fullName>
    </submittedName>
</protein>
<keyword evidence="1" id="KW-1133">Transmembrane helix</keyword>
<accession>A0A1T5DLY7</accession>
<sequence length="323" mass="36216">MNIQTILKSFVGKAIISDEQASLIADYEEDKPFSLHWELRSILYLGIVLFGSGIGVIIYENIDTIGHQVIIALIAALTAWCFFYTYKHALPYSNLEVKNPKKLTDYVLLLGCTTFLILEGYSQFQYNAFGTRYGVAVLIPTIIFFFCAYRFDHKGVLSMAITGLASWLGLTVAPLSILSENDFTEDRLLGTAVILGIMLSIAGWASEKQNIKKHFSFTYIFLGGNLAVLAAMTGIFSDKAQFIYIVAGIALSVFFVQRARFAQSLLFLLMGVVYGYIIITYLIFSNIESDDASFTFGTFYFMFTSVGVVYFLLHFKKFLGIKK</sequence>
<evidence type="ECO:0000313" key="3">
    <source>
        <dbReference type="EMBL" id="SKB72698.1"/>
    </source>
</evidence>
<feature type="transmembrane region" description="Helical" evidence="1">
    <location>
        <begin position="41"/>
        <end position="59"/>
    </location>
</feature>
<dbReference type="EMBL" id="FUZA01000002">
    <property type="protein sequence ID" value="SKB72698.1"/>
    <property type="molecule type" value="Genomic_DNA"/>
</dbReference>
<dbReference type="InterPro" id="IPR018677">
    <property type="entry name" value="DUF2157"/>
</dbReference>
<proteinExistence type="predicted"/>
<feature type="transmembrane region" description="Helical" evidence="1">
    <location>
        <begin position="106"/>
        <end position="124"/>
    </location>
</feature>
<keyword evidence="1" id="KW-0472">Membrane</keyword>
<gene>
    <name evidence="3" type="ORF">SAMN05660293_01743</name>
</gene>
<dbReference type="Proteomes" id="UP000190897">
    <property type="component" value="Unassembled WGS sequence"/>
</dbReference>
<feature type="transmembrane region" description="Helical" evidence="1">
    <location>
        <begin position="156"/>
        <end position="176"/>
    </location>
</feature>
<feature type="transmembrane region" description="Helical" evidence="1">
    <location>
        <begin position="188"/>
        <end position="205"/>
    </location>
</feature>
<dbReference type="RefSeq" id="WP_082214296.1">
    <property type="nucleotide sequence ID" value="NZ_FUZA01000002.1"/>
</dbReference>
<dbReference type="STRING" id="651661.SAMN05660293_01743"/>
<feature type="transmembrane region" description="Helical" evidence="1">
    <location>
        <begin position="65"/>
        <end position="86"/>
    </location>
</feature>
<feature type="transmembrane region" description="Helical" evidence="1">
    <location>
        <begin position="266"/>
        <end position="287"/>
    </location>
</feature>
<organism evidence="3 4">
    <name type="scientific">Dyadobacter psychrophilus</name>
    <dbReference type="NCBI Taxonomy" id="651661"/>
    <lineage>
        <taxon>Bacteria</taxon>
        <taxon>Pseudomonadati</taxon>
        <taxon>Bacteroidota</taxon>
        <taxon>Cytophagia</taxon>
        <taxon>Cytophagales</taxon>
        <taxon>Spirosomataceae</taxon>
        <taxon>Dyadobacter</taxon>
    </lineage>
</organism>
<feature type="transmembrane region" description="Helical" evidence="1">
    <location>
        <begin position="293"/>
        <end position="313"/>
    </location>
</feature>
<reference evidence="4" key="1">
    <citation type="submission" date="2017-02" db="EMBL/GenBank/DDBJ databases">
        <authorList>
            <person name="Varghese N."/>
            <person name="Submissions S."/>
        </authorList>
    </citation>
    <scope>NUCLEOTIDE SEQUENCE [LARGE SCALE GENOMIC DNA]</scope>
    <source>
        <strain evidence="4">DSM 22270</strain>
    </source>
</reference>
<keyword evidence="1" id="KW-0812">Transmembrane</keyword>